<dbReference type="CDD" id="cd02440">
    <property type="entry name" value="AdoMet_MTases"/>
    <property type="match status" value="1"/>
</dbReference>
<dbReference type="PANTHER" id="PTHR43317:SF1">
    <property type="entry name" value="THERMOSPERMINE SYNTHASE ACAULIS5"/>
    <property type="match status" value="1"/>
</dbReference>
<evidence type="ECO:0000313" key="2">
    <source>
        <dbReference type="EMBL" id="MDR6268256.1"/>
    </source>
</evidence>
<sequence length="236" mass="25657">MPGAFVLEIAGAAQSHVDLAHPEQIFYEYLRRIGNLLDVFRPAAEPVRALHLGAGALTLVRYLAVRRPGSEQTAVELERELLDFVLNSLPLPPGTRLRNIIGDARWSLPEAARTGPFDAIVLDIFSGPQAPEHIASVDFYTEAARLLTPDGVLIVNVGDEAALTLVRSQCAALRSVLPATVLWAESGMFSGRYPGNMILAGVKAHAWPPDWTEQLLALGPHPSRLLSGLELDEFSR</sequence>
<dbReference type="InterPro" id="IPR029063">
    <property type="entry name" value="SAM-dependent_MTases_sf"/>
</dbReference>
<organism evidence="2 3">
    <name type="scientific">Arthrobacter russicus</name>
    <dbReference type="NCBI Taxonomy" id="172040"/>
    <lineage>
        <taxon>Bacteria</taxon>
        <taxon>Bacillati</taxon>
        <taxon>Actinomycetota</taxon>
        <taxon>Actinomycetes</taxon>
        <taxon>Micrococcales</taxon>
        <taxon>Micrococcaceae</taxon>
        <taxon>Arthrobacter</taxon>
    </lineage>
</organism>
<gene>
    <name evidence="2" type="ORF">JOE69_000494</name>
</gene>
<accession>A0ABU1J749</accession>
<evidence type="ECO:0000313" key="3">
    <source>
        <dbReference type="Proteomes" id="UP001185069"/>
    </source>
</evidence>
<dbReference type="EMBL" id="JAVDQF010000001">
    <property type="protein sequence ID" value="MDR6268256.1"/>
    <property type="molecule type" value="Genomic_DNA"/>
</dbReference>
<dbReference type="Proteomes" id="UP001185069">
    <property type="component" value="Unassembled WGS sequence"/>
</dbReference>
<dbReference type="Gene3D" id="3.40.50.150">
    <property type="entry name" value="Vaccinia Virus protein VP39"/>
    <property type="match status" value="1"/>
</dbReference>
<dbReference type="NCBIfam" id="NF037959">
    <property type="entry name" value="MFS_SpdSyn"/>
    <property type="match status" value="1"/>
</dbReference>
<evidence type="ECO:0000256" key="1">
    <source>
        <dbReference type="ARBA" id="ARBA00023115"/>
    </source>
</evidence>
<proteinExistence type="predicted"/>
<dbReference type="SUPFAM" id="SSF53335">
    <property type="entry name" value="S-adenosyl-L-methionine-dependent methyltransferases"/>
    <property type="match status" value="1"/>
</dbReference>
<name>A0ABU1J749_9MICC</name>
<comment type="caution">
    <text evidence="2">The sequence shown here is derived from an EMBL/GenBank/DDBJ whole genome shotgun (WGS) entry which is preliminary data.</text>
</comment>
<dbReference type="PANTHER" id="PTHR43317">
    <property type="entry name" value="THERMOSPERMINE SYNTHASE ACAULIS5"/>
    <property type="match status" value="1"/>
</dbReference>
<keyword evidence="3" id="KW-1185">Reference proteome</keyword>
<evidence type="ECO:0008006" key="4">
    <source>
        <dbReference type="Google" id="ProtNLM"/>
    </source>
</evidence>
<protein>
    <recommendedName>
        <fullName evidence="4">SAM-dependent methyltransferase</fullName>
    </recommendedName>
</protein>
<keyword evidence="1" id="KW-0620">Polyamine biosynthesis</keyword>
<reference evidence="2 3" key="1">
    <citation type="submission" date="2023-07" db="EMBL/GenBank/DDBJ databases">
        <title>Sequencing the genomes of 1000 actinobacteria strains.</title>
        <authorList>
            <person name="Klenk H.-P."/>
        </authorList>
    </citation>
    <scope>NUCLEOTIDE SEQUENCE [LARGE SCALE GENOMIC DNA]</scope>
    <source>
        <strain evidence="2 3">DSM 14555</strain>
    </source>
</reference>